<evidence type="ECO:0000256" key="4">
    <source>
        <dbReference type="SAM" id="SignalP"/>
    </source>
</evidence>
<dbReference type="Gene3D" id="2.60.40.4270">
    <property type="entry name" value="Listeria-Bacteroides repeat domain"/>
    <property type="match status" value="6"/>
</dbReference>
<comment type="caution">
    <text evidence="6">The sequence shown here is derived from an EMBL/GenBank/DDBJ whole genome shotgun (WGS) entry which is preliminary data.</text>
</comment>
<dbReference type="Pfam" id="PF09479">
    <property type="entry name" value="Flg_new"/>
    <property type="match status" value="9"/>
</dbReference>
<feature type="compositionally biased region" description="Basic and acidic residues" evidence="2">
    <location>
        <begin position="2398"/>
        <end position="2417"/>
    </location>
</feature>
<dbReference type="RefSeq" id="WP_262065607.1">
    <property type="nucleotide sequence ID" value="NZ_JAMXOD010000005.1"/>
</dbReference>
<feature type="compositionally biased region" description="Polar residues" evidence="2">
    <location>
        <begin position="1386"/>
        <end position="1397"/>
    </location>
</feature>
<dbReference type="NCBIfam" id="TIGR02543">
    <property type="entry name" value="List_Bact_rpt"/>
    <property type="match status" value="1"/>
</dbReference>
<organism evidence="6 7">
    <name type="scientific">Aequitasia blattaphilus</name>
    <dbReference type="NCBI Taxonomy" id="2949332"/>
    <lineage>
        <taxon>Bacteria</taxon>
        <taxon>Bacillati</taxon>
        <taxon>Bacillota</taxon>
        <taxon>Clostridia</taxon>
        <taxon>Lachnospirales</taxon>
        <taxon>Lachnospiraceae</taxon>
        <taxon>Aequitasia</taxon>
    </lineage>
</organism>
<feature type="region of interest" description="Disordered" evidence="2">
    <location>
        <begin position="2396"/>
        <end position="2464"/>
    </location>
</feature>
<evidence type="ECO:0000259" key="5">
    <source>
        <dbReference type="Pfam" id="PF18998"/>
    </source>
</evidence>
<feature type="signal peptide" evidence="4">
    <location>
        <begin position="1"/>
        <end position="31"/>
    </location>
</feature>
<proteinExistence type="predicted"/>
<evidence type="ECO:0000256" key="1">
    <source>
        <dbReference type="ARBA" id="ARBA00004196"/>
    </source>
</evidence>
<reference evidence="6 7" key="1">
    <citation type="journal article" date="2022" name="Genome Biol. Evol.">
        <title>Host diet, physiology and behaviors set the stage for Lachnospiraceae cladogenesis.</title>
        <authorList>
            <person name="Vera-Ponce De Leon A."/>
            <person name="Schneider M."/>
            <person name="Jahnes B.C."/>
            <person name="Sadowski V."/>
            <person name="Camuy-Velez L.A."/>
            <person name="Duan J."/>
            <person name="Sabree Z.L."/>
        </authorList>
    </citation>
    <scope>NUCLEOTIDE SEQUENCE [LARGE SCALE GENOMIC DNA]</scope>
    <source>
        <strain evidence="6 7">PAL113</strain>
    </source>
</reference>
<dbReference type="InterPro" id="IPR042229">
    <property type="entry name" value="Listeria/Bacterioides_rpt_sf"/>
</dbReference>
<dbReference type="EMBL" id="JAMZFW010000005">
    <property type="protein sequence ID" value="MCP1101822.1"/>
    <property type="molecule type" value="Genomic_DNA"/>
</dbReference>
<evidence type="ECO:0000313" key="6">
    <source>
        <dbReference type="EMBL" id="MCP1101822.1"/>
    </source>
</evidence>
<dbReference type="InterPro" id="IPR044060">
    <property type="entry name" value="Bacterial_rp_domain"/>
</dbReference>
<comment type="subcellular location">
    <subcellularLocation>
        <location evidence="1">Cell envelope</location>
    </subcellularLocation>
</comment>
<feature type="transmembrane region" description="Helical" evidence="3">
    <location>
        <begin position="2468"/>
        <end position="2485"/>
    </location>
</feature>
<feature type="region of interest" description="Disordered" evidence="2">
    <location>
        <begin position="1485"/>
        <end position="1512"/>
    </location>
</feature>
<feature type="region of interest" description="Disordered" evidence="2">
    <location>
        <begin position="1386"/>
        <end position="1422"/>
    </location>
</feature>
<gene>
    <name evidence="6" type="ORF">NK125_05260</name>
</gene>
<name>A0ABT1EA21_9FIRM</name>
<dbReference type="Gene3D" id="3.10.100.10">
    <property type="entry name" value="Mannose-Binding Protein A, subunit A"/>
    <property type="match status" value="1"/>
</dbReference>
<keyword evidence="7" id="KW-1185">Reference proteome</keyword>
<dbReference type="Pfam" id="PF18998">
    <property type="entry name" value="Flg_new_2"/>
    <property type="match status" value="1"/>
</dbReference>
<dbReference type="Proteomes" id="UP001523566">
    <property type="component" value="Unassembled WGS sequence"/>
</dbReference>
<evidence type="ECO:0000256" key="2">
    <source>
        <dbReference type="SAM" id="MobiDB-lite"/>
    </source>
</evidence>
<keyword evidence="3" id="KW-0472">Membrane</keyword>
<keyword evidence="3" id="KW-1133">Transmembrane helix</keyword>
<feature type="compositionally biased region" description="Polar residues" evidence="2">
    <location>
        <begin position="2442"/>
        <end position="2461"/>
    </location>
</feature>
<sequence length="2490" mass="273816">MGKTVRKGILFLVALVCVLGGMNTSNQVVYAAEPTIDNAVIFTVRGSVEKETGLVQYHIYVDGIYNQTYQSFNITYPQELKINYPSSYTNTWAISESAAKNTKTTTFIIKTGSRSAADVKSDFEKMYFTLVNPPDGFPPEGSKVAIQASSTKVTAYQDGDGYMHYYTFVPSTETNWLNAYNAAKKSYMQDPRYPEDPSKRLQGYLATITSQAEQDKVYYDIATQCGWLGGTRMLYKSNGKPICDEESVPAAANQLNNNFITSSGTGSDKTSTTYWYWADGPEAGSIFYGKACASHSGTGTPNPQTETKDNVPENFKDWIYYSFWTGGEPNNSDGTNRDGGSGGEYALQFAWRGARWNDFNHANLGGNIKGYYIEYGGYEGNPKATELGGSEVTTSSEVELVMPVLVQYRSVVTAEDKTYGSITSIGKSQDRLITYETHLPFTAVRNTSADVENILGYTSYGYKFIGTQEDEAVLTTNKVGDVSGFHSTNTQRIIFLYKPNEYQLTFDGNFEGASAANVSPGSKTIKYDSPYGSLASVTRPGYTHTGWYKSKSDAVQGENPVKESELVTALGNQTVYAGWVENSDYNIHYDLNLGTGTGNDFPDKTSVSWTQAGLLPEIDPVREGYVFTGWNVVENGTKQGVLPEDAYGELAASGTEEGITLQAQWRDVNYIWVMYHLNGADNPKSLPDEQYEIGNPVVSLPKAARAGYTFQGWLVADNGAGVSGGVYDETDSIKYEDIAAQGAKYIVVEAQWSSNTYRLSYDKNDLEESSPYGAPVEGSIWEQNGFVPPSGTTNPERTGYKFMGWNTKKDGKGQTANVGTYFSQLAGGDDTVTEITLFAQWQKEREYFVRYDTNGGMPASIQDKEEVYLDTDNLLPTKQPDAPTGFEFAGWSVIYNGTKTGVTEEDKFKALVEDTNIGYIVLQAQYAPKKNYKVIYDLNGTTQNGYPTQKPESGSAVEGEIVWTQKNLLPNADPIWKGHTFLGWNTKKNGSGIAATQADIYGVLTGGEDKDSITLYAQWSENNVYTVRYELNGGTGTIANVTLNDIDGMVPADERPTSPTGYEFDRWVVADNGYGTNTNVTVTGEETFSELVYGLGTDEVPYRNYIVLKAMYKEIKNFQLAYNWNYEDSPQIDVISNVAWTDSGFVPHIATQPGKNLLGWTTDKEGKGNYVLASSQYKTLSGNQDAERTVMLYAQWEDASFIVNYDLNGISPPADNHNYESRKVGFDDKKLIPPSIKRVGYELAGWVVSENGNQTGLVSNDDTYRVLARSGAAYITLQAQWIEKTYKVFYDVNGGEPNEISEKIVKWTESELLPDMTSGELQKPGYTFSNWKLWKIDEEIIEDGAIITADTKYSTLALYEGIDETNITLQAQYVEKENVTINYGANSVASDGTTKQSPGDRGGTVSKTVESVGPASGEPSVVAQKNPGYEFVGWYSADDTAFEDLLSEERTFSPGKDSDGLNVGGSYVALFKESSNIEISYTTHNLNSKDENPGGVVSETGQSLAPASGEASGSIATANPGYHLVGWFKINADYGKETPISTECGFTPTKEEGVYQTQTYVAVFAENEKVVATYQATSGGKVSRKTESVYPNTGSWKGSIATVEAGYQFAGWYLEGDKEFATALSMEAHFIPERNEHGLNASGNYVARFVENSHVMIHYIAAPGGTISRSLDEVAPATGKPLGSKAKASNGYHFIGWYESNSAISKEESFVPQKEAGVYVSKTYVAMFAEDVAVESGYKVEHYLEGQEKPYETEILKGVIGETVTALPKTCYQGYHYQEGAQGEKKTGIVSPSEPLTLKLYYGVDKYRIHYIVEGTIPNGAIGSLPEKTNIPYGTMEGMAEEPTFPGYTFSGWHTTDCKVNADGTFAMPNKDVTFTGSWMPDSHSSVVDYKVEHYLVNEGGQASLTETENLKGDFGSRVTAEPKEGYVGYTYQPEADNEVKSGTLNSGELVTLKLYYGINMHQIQYTIVGDTPAGVTELPSEKLAPYGSTQFLADGLRCQGYIFKVWRSSDCRIEGQAFEMPDTNVTFLGAWVQCNDGEADGISYTVEHYLEGSSEAYETEILNGAEGEFVEGKPKSCYKGYCYNPSDANTVESGTLSSGENLVLKLFYTEEKHKIQYEFTSLVPGAILPGEKNGISIGSLEQVEDVPSVAGFIFSGWHTTDCKINEDGSFAMPNRDVTFTGSWILEQQMGVNHYSIEHYLGDSKEPYEIEKLKGLSGTVATAVPKTGYVGYTYDETAADNKVSGRIEANDGLILKLYYAGNQHEVRYEIIGDSPNGAPQVPSTVKISFGESVPVEKDLLYSGYTFSGWRTTNVKVEDGAFVMGDGDVVFTGMWTKNPEILTVQFVNWNGDILKTEYVPKGWNATAPEDPTRSGYIFSGWDREYRNITESITVTAQYEKVKNDEPDPAPKPDPKPEPEPEPGDLESPTEPTEETIDEPDKVVNSTGNSAENKEASTQSTAPTGDGNHTWLWTLIFFLSFLTILRVRKKRQ</sequence>
<dbReference type="InterPro" id="IPR013378">
    <property type="entry name" value="InlB-like_B-rpt"/>
</dbReference>
<evidence type="ECO:0000256" key="3">
    <source>
        <dbReference type="SAM" id="Phobius"/>
    </source>
</evidence>
<evidence type="ECO:0000313" key="7">
    <source>
        <dbReference type="Proteomes" id="UP001523566"/>
    </source>
</evidence>
<keyword evidence="4" id="KW-0732">Signal</keyword>
<protein>
    <submittedName>
        <fullName evidence="6">InlB B-repeat-containing protein</fullName>
    </submittedName>
</protein>
<feature type="chain" id="PRO_5045877970" evidence="4">
    <location>
        <begin position="32"/>
        <end position="2490"/>
    </location>
</feature>
<keyword evidence="3" id="KW-0812">Transmembrane</keyword>
<feature type="domain" description="Bacterial repeat" evidence="5">
    <location>
        <begin position="1400"/>
        <end position="1444"/>
    </location>
</feature>
<accession>A0ABT1EA21</accession>
<dbReference type="InterPro" id="IPR016186">
    <property type="entry name" value="C-type_lectin-like/link_sf"/>
</dbReference>